<name>A0A347UH83_9RHOB</name>
<protein>
    <submittedName>
        <fullName evidence="2">Nuclease</fullName>
    </submittedName>
</protein>
<evidence type="ECO:0000313" key="3">
    <source>
        <dbReference type="Proteomes" id="UP000261704"/>
    </source>
</evidence>
<organism evidence="2 3">
    <name type="scientific">Profundibacter amoris</name>
    <dbReference type="NCBI Taxonomy" id="2171755"/>
    <lineage>
        <taxon>Bacteria</taxon>
        <taxon>Pseudomonadati</taxon>
        <taxon>Pseudomonadota</taxon>
        <taxon>Alphaproteobacteria</taxon>
        <taxon>Rhodobacterales</taxon>
        <taxon>Paracoccaceae</taxon>
        <taxon>Profundibacter</taxon>
    </lineage>
</organism>
<keyword evidence="3" id="KW-1185">Reference proteome</keyword>
<dbReference type="InterPro" id="IPR016071">
    <property type="entry name" value="Staphylococal_nuclease_OB-fold"/>
</dbReference>
<dbReference type="Proteomes" id="UP000261704">
    <property type="component" value="Chromosome"/>
</dbReference>
<accession>A0A347UH83</accession>
<evidence type="ECO:0000313" key="2">
    <source>
        <dbReference type="EMBL" id="AXX98211.1"/>
    </source>
</evidence>
<dbReference type="Pfam" id="PF00565">
    <property type="entry name" value="SNase"/>
    <property type="match status" value="1"/>
</dbReference>
<dbReference type="RefSeq" id="WP_118942867.1">
    <property type="nucleotide sequence ID" value="NZ_CP032125.1"/>
</dbReference>
<feature type="domain" description="TNase-like" evidence="1">
    <location>
        <begin position="37"/>
        <end position="211"/>
    </location>
</feature>
<dbReference type="InterPro" id="IPR035437">
    <property type="entry name" value="SNase_OB-fold_sf"/>
</dbReference>
<dbReference type="OrthoDB" id="6204818at2"/>
<dbReference type="SUPFAM" id="SSF50199">
    <property type="entry name" value="Staphylococcal nuclease"/>
    <property type="match status" value="1"/>
</dbReference>
<reference evidence="2 3" key="1">
    <citation type="submission" date="2018-09" db="EMBL/GenBank/DDBJ databases">
        <title>Profundibacter amoris BAR1 gen. nov., sp. nov., a new member of the Roseobacter clade isolated at Lokis Castle Vent Field on the Arctic Mid-Oceanic Ridge.</title>
        <authorList>
            <person name="Le Moine Bauer S."/>
            <person name="Sjoeberg A.G."/>
            <person name="L'Haridon S."/>
            <person name="Stokke R."/>
            <person name="Roalkvam I."/>
            <person name="Steen I.H."/>
            <person name="Dahle H."/>
        </authorList>
    </citation>
    <scope>NUCLEOTIDE SEQUENCE [LARGE SCALE GENOMIC DNA]</scope>
    <source>
        <strain evidence="2 3">BAR1</strain>
    </source>
</reference>
<dbReference type="EMBL" id="CP032125">
    <property type="protein sequence ID" value="AXX98211.1"/>
    <property type="molecule type" value="Genomic_DNA"/>
</dbReference>
<dbReference type="AlphaFoldDB" id="A0A347UH83"/>
<proteinExistence type="predicted"/>
<gene>
    <name evidence="2" type="ORF">BAR1_09880</name>
</gene>
<dbReference type="Gene3D" id="2.40.50.90">
    <property type="match status" value="1"/>
</dbReference>
<sequence>MPLKIFWTPDGITLDSIRDKRLVDISDGDTPNIRMNVRMLSIDTPEKRPTGKIRNKDELQAMFQEVATWIETGGSPVNANLAAHLVPRLKRSDAVANHLAQGAQATAAHEGLVETKLRRPTGSVRPLFVRVADQRFDQYGRLLAYVAPSYSAAERRSMTRRERATFNFLMIENGWAAPIILFPSIPGEKDLPMVQEAGQEAVTQGKGAWADDKLLTGYEFRSCERLAALKKKLNGRSKLNRGEWAGWIHRYCADMSTGTLYAPQDYCLVAPQNRIFIWQDDVRRAVAELNLTPSDALIGV</sequence>
<evidence type="ECO:0000259" key="1">
    <source>
        <dbReference type="Pfam" id="PF00565"/>
    </source>
</evidence>
<dbReference type="KEGG" id="pamo:BAR1_09880"/>